<dbReference type="InterPro" id="IPR003848">
    <property type="entry name" value="DUF218"/>
</dbReference>
<feature type="transmembrane region" description="Helical" evidence="1">
    <location>
        <begin position="37"/>
        <end position="58"/>
    </location>
</feature>
<dbReference type="GO" id="GO:0043164">
    <property type="term" value="P:Gram-negative-bacterium-type cell wall biogenesis"/>
    <property type="evidence" value="ECO:0007669"/>
    <property type="project" value="TreeGrafter"/>
</dbReference>
<keyword evidence="1" id="KW-0812">Transmembrane</keyword>
<dbReference type="EMBL" id="NFZW01000019">
    <property type="protein sequence ID" value="RFA33760.1"/>
    <property type="molecule type" value="Genomic_DNA"/>
</dbReference>
<keyword evidence="1" id="KW-0472">Membrane</keyword>
<dbReference type="AlphaFoldDB" id="A0A3E0WLC9"/>
<evidence type="ECO:0000256" key="1">
    <source>
        <dbReference type="SAM" id="Phobius"/>
    </source>
</evidence>
<keyword evidence="1" id="KW-1133">Transmembrane helix</keyword>
<proteinExistence type="predicted"/>
<sequence length="284" mass="31404">MLILSRRAPVGKGRRNTNDNDNTIITMSFTISKLAGALFMPLPLISIALIVALFALLLGRRGLGTALVGIATFALIGIAWWPLADRLLHPLEAPYLAIREADPDIRWVMVLGSGHDSDPSVPITSQLTDTAVVRIVEGVRLYRQLPEAQLIVSGWGGQDARPHAELAAQLARELGVEEESIIRFDLPRNTAEEAMAASMRLTDEPFYLVTSASHMTRALALFEAQGLKPIPAPTRHRVTAKQNLNLRDYTPQARDVAKSERAFHEYMGILWNRLRGEHRSAAEH</sequence>
<evidence type="ECO:0000313" key="4">
    <source>
        <dbReference type="Proteomes" id="UP000256763"/>
    </source>
</evidence>
<protein>
    <recommendedName>
        <fullName evidence="2">DUF218 domain-containing protein</fullName>
    </recommendedName>
</protein>
<gene>
    <name evidence="3" type="ORF">CAL65_16575</name>
</gene>
<dbReference type="OrthoDB" id="9809813at2"/>
<reference evidence="4" key="1">
    <citation type="submission" date="2017-05" db="EMBL/GenBank/DDBJ databases">
        <authorList>
            <person name="Sharma S."/>
            <person name="Sidhu C."/>
            <person name="Pinnaka A.K."/>
        </authorList>
    </citation>
    <scope>NUCLEOTIDE SEQUENCE [LARGE SCALE GENOMIC DNA]</scope>
    <source>
        <strain evidence="4">AK93</strain>
    </source>
</reference>
<organism evidence="3 4">
    <name type="scientific">Alkalilimnicola ehrlichii</name>
    <dbReference type="NCBI Taxonomy" id="351052"/>
    <lineage>
        <taxon>Bacteria</taxon>
        <taxon>Pseudomonadati</taxon>
        <taxon>Pseudomonadota</taxon>
        <taxon>Gammaproteobacteria</taxon>
        <taxon>Chromatiales</taxon>
        <taxon>Ectothiorhodospiraceae</taxon>
        <taxon>Alkalilimnicola</taxon>
    </lineage>
</organism>
<feature type="domain" description="DUF218" evidence="2">
    <location>
        <begin position="107"/>
        <end position="268"/>
    </location>
</feature>
<keyword evidence="4" id="KW-1185">Reference proteome</keyword>
<dbReference type="GO" id="GO:0000270">
    <property type="term" value="P:peptidoglycan metabolic process"/>
    <property type="evidence" value="ECO:0007669"/>
    <property type="project" value="TreeGrafter"/>
</dbReference>
<dbReference type="PANTHER" id="PTHR30336">
    <property type="entry name" value="INNER MEMBRANE PROTEIN, PROBABLE PERMEASE"/>
    <property type="match status" value="1"/>
</dbReference>
<dbReference type="GO" id="GO:0005886">
    <property type="term" value="C:plasma membrane"/>
    <property type="evidence" value="ECO:0007669"/>
    <property type="project" value="TreeGrafter"/>
</dbReference>
<evidence type="ECO:0000313" key="3">
    <source>
        <dbReference type="EMBL" id="RFA33760.1"/>
    </source>
</evidence>
<dbReference type="Pfam" id="PF02698">
    <property type="entry name" value="DUF218"/>
    <property type="match status" value="1"/>
</dbReference>
<comment type="caution">
    <text evidence="3">The sequence shown here is derived from an EMBL/GenBank/DDBJ whole genome shotgun (WGS) entry which is preliminary data.</text>
</comment>
<dbReference type="InterPro" id="IPR051599">
    <property type="entry name" value="Cell_Envelope_Assoc"/>
</dbReference>
<dbReference type="PANTHER" id="PTHR30336:SF4">
    <property type="entry name" value="ENVELOPE BIOGENESIS FACTOR ELYC"/>
    <property type="match status" value="1"/>
</dbReference>
<dbReference type="CDD" id="cd06259">
    <property type="entry name" value="YdcF-like"/>
    <property type="match status" value="1"/>
</dbReference>
<accession>A0A3E0WLC9</accession>
<name>A0A3E0WLC9_9GAMM</name>
<evidence type="ECO:0000259" key="2">
    <source>
        <dbReference type="Pfam" id="PF02698"/>
    </source>
</evidence>
<feature type="transmembrane region" description="Helical" evidence="1">
    <location>
        <begin position="65"/>
        <end position="83"/>
    </location>
</feature>
<dbReference type="Proteomes" id="UP000256763">
    <property type="component" value="Unassembled WGS sequence"/>
</dbReference>